<evidence type="ECO:0000313" key="2">
    <source>
        <dbReference type="EMBL" id="OMO84428.1"/>
    </source>
</evidence>
<comment type="caution">
    <text evidence="2">The sequence shown here is derived from an EMBL/GenBank/DDBJ whole genome shotgun (WGS) entry which is preliminary data.</text>
</comment>
<sequence>MEQARDVDGRESSKSGRGYLPRVGLRCPWGS</sequence>
<feature type="compositionally biased region" description="Basic and acidic residues" evidence="1">
    <location>
        <begin position="1"/>
        <end position="14"/>
    </location>
</feature>
<reference evidence="3" key="1">
    <citation type="submission" date="2013-09" db="EMBL/GenBank/DDBJ databases">
        <title>Corchorus olitorius genome sequencing.</title>
        <authorList>
            <person name="Alam M."/>
            <person name="Haque M.S."/>
            <person name="Islam M.S."/>
            <person name="Emdad E.M."/>
            <person name="Islam M.M."/>
            <person name="Ahmed B."/>
            <person name="Halim A."/>
            <person name="Hossen Q.M.M."/>
            <person name="Hossain M.Z."/>
            <person name="Ahmed R."/>
            <person name="Khan M.M."/>
            <person name="Islam R."/>
            <person name="Rashid M.M."/>
            <person name="Khan S.A."/>
            <person name="Rahman M.S."/>
            <person name="Alam M."/>
            <person name="Yahiya A.S."/>
            <person name="Khan M.S."/>
            <person name="Azam M.S."/>
            <person name="Haque T."/>
            <person name="Lashkar M.Z.H."/>
            <person name="Akhand A.I."/>
            <person name="Morshed G."/>
            <person name="Roy S."/>
            <person name="Uddin K.S."/>
            <person name="Rabeya T."/>
            <person name="Hossain A.S."/>
            <person name="Chowdhury A."/>
            <person name="Snigdha A.R."/>
            <person name="Mortoza M.S."/>
            <person name="Matin S.A."/>
            <person name="Hoque S.M.E."/>
            <person name="Islam M.K."/>
            <person name="Roy D.K."/>
            <person name="Haider R."/>
            <person name="Moosa M.M."/>
            <person name="Elias S.M."/>
            <person name="Hasan A.M."/>
            <person name="Jahan S."/>
            <person name="Shafiuddin M."/>
            <person name="Mahmood N."/>
            <person name="Shommy N.S."/>
        </authorList>
    </citation>
    <scope>NUCLEOTIDE SEQUENCE [LARGE SCALE GENOMIC DNA]</scope>
    <source>
        <strain evidence="3">cv. O-4</strain>
    </source>
</reference>
<proteinExistence type="predicted"/>
<protein>
    <submittedName>
        <fullName evidence="2">Uncharacterized protein</fullName>
    </submittedName>
</protein>
<name>A0A1R3IPB2_9ROSI</name>
<gene>
    <name evidence="2" type="ORF">COLO4_22035</name>
</gene>
<dbReference type="AlphaFoldDB" id="A0A1R3IPB2"/>
<keyword evidence="3" id="KW-1185">Reference proteome</keyword>
<accession>A0A1R3IPB2</accession>
<dbReference type="Proteomes" id="UP000187203">
    <property type="component" value="Unassembled WGS sequence"/>
</dbReference>
<organism evidence="2 3">
    <name type="scientific">Corchorus olitorius</name>
    <dbReference type="NCBI Taxonomy" id="93759"/>
    <lineage>
        <taxon>Eukaryota</taxon>
        <taxon>Viridiplantae</taxon>
        <taxon>Streptophyta</taxon>
        <taxon>Embryophyta</taxon>
        <taxon>Tracheophyta</taxon>
        <taxon>Spermatophyta</taxon>
        <taxon>Magnoliopsida</taxon>
        <taxon>eudicotyledons</taxon>
        <taxon>Gunneridae</taxon>
        <taxon>Pentapetalae</taxon>
        <taxon>rosids</taxon>
        <taxon>malvids</taxon>
        <taxon>Malvales</taxon>
        <taxon>Malvaceae</taxon>
        <taxon>Grewioideae</taxon>
        <taxon>Apeibeae</taxon>
        <taxon>Corchorus</taxon>
    </lineage>
</organism>
<dbReference type="EMBL" id="AWUE01017846">
    <property type="protein sequence ID" value="OMO84428.1"/>
    <property type="molecule type" value="Genomic_DNA"/>
</dbReference>
<evidence type="ECO:0000313" key="3">
    <source>
        <dbReference type="Proteomes" id="UP000187203"/>
    </source>
</evidence>
<feature type="region of interest" description="Disordered" evidence="1">
    <location>
        <begin position="1"/>
        <end position="31"/>
    </location>
</feature>
<evidence type="ECO:0000256" key="1">
    <source>
        <dbReference type="SAM" id="MobiDB-lite"/>
    </source>
</evidence>